<reference evidence="2 3" key="1">
    <citation type="submission" date="2023-04" db="EMBL/GenBank/DDBJ databases">
        <title>Jannaschia ovalis sp. nov., a marine bacterium isolated from sea tidal flat.</title>
        <authorList>
            <person name="Kwon D.Y."/>
            <person name="Kim J.-J."/>
        </authorList>
    </citation>
    <scope>NUCLEOTIDE SEQUENCE [LARGE SCALE GENOMIC DNA]</scope>
    <source>
        <strain evidence="2 3">GRR-S6-38</strain>
    </source>
</reference>
<dbReference type="Proteomes" id="UP001243420">
    <property type="component" value="Chromosome"/>
</dbReference>
<name>A0ABY8LBC7_9RHOB</name>
<keyword evidence="1" id="KW-0560">Oxidoreductase</keyword>
<gene>
    <name evidence="2" type="ORF">P8627_16765</name>
</gene>
<accession>A0ABY8LBC7</accession>
<keyword evidence="3" id="KW-1185">Reference proteome</keyword>
<dbReference type="RefSeq" id="WP_279965392.1">
    <property type="nucleotide sequence ID" value="NZ_CP122537.1"/>
</dbReference>
<dbReference type="EMBL" id="CP122537">
    <property type="protein sequence ID" value="WGH78641.1"/>
    <property type="molecule type" value="Genomic_DNA"/>
</dbReference>
<evidence type="ECO:0000313" key="2">
    <source>
        <dbReference type="EMBL" id="WGH78641.1"/>
    </source>
</evidence>
<dbReference type="InterPro" id="IPR016161">
    <property type="entry name" value="Ald_DH/histidinol_DH"/>
</dbReference>
<evidence type="ECO:0000256" key="1">
    <source>
        <dbReference type="ARBA" id="ARBA00023002"/>
    </source>
</evidence>
<sequence length="41" mass="4553">MREEREGLAEIEHADTGKPMPMAYAEVGGSIAYFELYGSFV</sequence>
<dbReference type="Gene3D" id="3.40.605.10">
    <property type="entry name" value="Aldehyde Dehydrogenase, Chain A, domain 1"/>
    <property type="match status" value="1"/>
</dbReference>
<evidence type="ECO:0000313" key="3">
    <source>
        <dbReference type="Proteomes" id="UP001243420"/>
    </source>
</evidence>
<organism evidence="2 3">
    <name type="scientific">Jannaschia ovalis</name>
    <dbReference type="NCBI Taxonomy" id="3038773"/>
    <lineage>
        <taxon>Bacteria</taxon>
        <taxon>Pseudomonadati</taxon>
        <taxon>Pseudomonadota</taxon>
        <taxon>Alphaproteobacteria</taxon>
        <taxon>Rhodobacterales</taxon>
        <taxon>Roseobacteraceae</taxon>
        <taxon>Jannaschia</taxon>
    </lineage>
</organism>
<proteinExistence type="predicted"/>
<protein>
    <submittedName>
        <fullName evidence="2">Uncharacterized protein</fullName>
    </submittedName>
</protein>
<dbReference type="SUPFAM" id="SSF53720">
    <property type="entry name" value="ALDH-like"/>
    <property type="match status" value="1"/>
</dbReference>
<dbReference type="InterPro" id="IPR016162">
    <property type="entry name" value="Ald_DH_N"/>
</dbReference>